<organism evidence="1 2">
    <name type="scientific">Edhazardia aedis (strain USNM 41457)</name>
    <name type="common">Microsporidian parasite</name>
    <dbReference type="NCBI Taxonomy" id="1003232"/>
    <lineage>
        <taxon>Eukaryota</taxon>
        <taxon>Fungi</taxon>
        <taxon>Fungi incertae sedis</taxon>
        <taxon>Microsporidia</taxon>
        <taxon>Edhazardia</taxon>
    </lineage>
</organism>
<reference evidence="2" key="2">
    <citation type="submission" date="2015-07" db="EMBL/GenBank/DDBJ databases">
        <title>Contrasting host-pathogen interactions and genome evolution in two generalist and specialist microsporidian pathogens of mosquitoes.</title>
        <authorList>
            <consortium name="The Broad Institute Genomics Platform"/>
            <consortium name="The Broad Institute Genome Sequencing Center for Infectious Disease"/>
            <person name="Cuomo C.A."/>
            <person name="Sanscrainte N.D."/>
            <person name="Goldberg J.M."/>
            <person name="Heiman D."/>
            <person name="Young S."/>
            <person name="Zeng Q."/>
            <person name="Becnel J.J."/>
            <person name="Birren B.W."/>
        </authorList>
    </citation>
    <scope>NUCLEOTIDE SEQUENCE [LARGE SCALE GENOMIC DNA]</scope>
    <source>
        <strain evidence="2">USNM 41457</strain>
    </source>
</reference>
<protein>
    <submittedName>
        <fullName evidence="1">Uncharacterized protein</fullName>
    </submittedName>
</protein>
<dbReference type="HOGENOM" id="CLU_1396292_0_0_1"/>
<dbReference type="EMBL" id="AFBI03000010">
    <property type="protein sequence ID" value="EJW05101.1"/>
    <property type="molecule type" value="Genomic_DNA"/>
</dbReference>
<comment type="caution">
    <text evidence="1">The sequence shown here is derived from an EMBL/GenBank/DDBJ whole genome shotgun (WGS) entry which is preliminary data.</text>
</comment>
<reference evidence="1 2" key="1">
    <citation type="submission" date="2011-08" db="EMBL/GenBank/DDBJ databases">
        <authorList>
            <person name="Liu Z.J."/>
            <person name="Shi F.L."/>
            <person name="Lu J.Q."/>
            <person name="Li M."/>
            <person name="Wang Z.L."/>
        </authorList>
    </citation>
    <scope>NUCLEOTIDE SEQUENCE [LARGE SCALE GENOMIC DNA]</scope>
    <source>
        <strain evidence="1 2">USNM 41457</strain>
    </source>
</reference>
<dbReference type="AlphaFoldDB" id="J9DBK2"/>
<evidence type="ECO:0000313" key="2">
    <source>
        <dbReference type="Proteomes" id="UP000003163"/>
    </source>
</evidence>
<proteinExistence type="predicted"/>
<dbReference type="VEuPathDB" id="MicrosporidiaDB:EDEG_00814"/>
<name>J9DBK2_EDHAE</name>
<evidence type="ECO:0000313" key="1">
    <source>
        <dbReference type="EMBL" id="EJW05101.1"/>
    </source>
</evidence>
<dbReference type="InParanoid" id="J9DBK2"/>
<keyword evidence="2" id="KW-1185">Reference proteome</keyword>
<gene>
    <name evidence="1" type="ORF">EDEG_00814</name>
</gene>
<accession>J9DBK2</accession>
<sequence length="195" mass="22994">MARKDNILLNKDFLIQLKETKQGTKISPDVLTAIKNCNRFDAIELRIMTEILRITAPKSVFTDTLISSFFEAMCKERTNVVIPILDIINTYKIMLLLKPEHFVSFLKTFFKSRENNENQKIKLNNSKNKTKDRCIGPVYEYIFQIVSRYIDENQDDRTISVIFEFLKSSFINKPEYFRQFLARIIDNEAFLKKNS</sequence>
<dbReference type="Proteomes" id="UP000003163">
    <property type="component" value="Unassembled WGS sequence"/>
</dbReference>